<evidence type="ECO:0008006" key="4">
    <source>
        <dbReference type="Google" id="ProtNLM"/>
    </source>
</evidence>
<evidence type="ECO:0000256" key="1">
    <source>
        <dbReference type="SAM" id="MobiDB-lite"/>
    </source>
</evidence>
<feature type="compositionally biased region" description="Basic and acidic residues" evidence="1">
    <location>
        <begin position="272"/>
        <end position="281"/>
    </location>
</feature>
<dbReference type="Proteomes" id="UP000069705">
    <property type="component" value="Unassembled WGS sequence"/>
</dbReference>
<sequence>MWDDEVDVVCCGSGFGTLAAAVAAADAGLDVHIVRPRTPRSVTPGPETPWMGAGIEDTETREYFDALSSDLKPLPEAEYDSALMVRTVSEWIPVSGRGRIAPFYGARLQDWARRCLTSPYGVLYTRLADRGTTPMRSGTGEEIQVKLLGQLRAETDADTVSALGQCLSAQVNDHQIPIVDNATLQRLVFEEGEVLGAVIDTADGPLALRARHGVAISTELHDTGSASGERLVEPGKTVQIGLVGYSASRFGRVELLDVDHDGSASDYCRSGRVHDSRREPGRSPARRGREMHRHPPFGQ</sequence>
<dbReference type="RefSeq" id="WP_003881334.1">
    <property type="nucleotide sequence ID" value="NZ_BCSZ01000032.1"/>
</dbReference>
<feature type="compositionally biased region" description="Basic residues" evidence="1">
    <location>
        <begin position="284"/>
        <end position="299"/>
    </location>
</feature>
<dbReference type="AlphaFoldDB" id="A0A100WRM7"/>
<dbReference type="GeneID" id="93412587"/>
<gene>
    <name evidence="2" type="ORF">RMCFA_3432</name>
</gene>
<dbReference type="Gene3D" id="3.50.50.60">
    <property type="entry name" value="FAD/NAD(P)-binding domain"/>
    <property type="match status" value="1"/>
</dbReference>
<reference evidence="3" key="2">
    <citation type="submission" date="2016-02" db="EMBL/GenBank/DDBJ databases">
        <title>Draft genome sequence of five rapidly growing Mycobacterium species.</title>
        <authorList>
            <person name="Katahira K."/>
            <person name="Gotou Y."/>
            <person name="Iida K."/>
            <person name="Ogura Y."/>
            <person name="Hayashi T."/>
        </authorList>
    </citation>
    <scope>NUCLEOTIDE SEQUENCE [LARGE SCALE GENOMIC DNA]</scope>
    <source>
        <strain evidence="3">JCM6368</strain>
    </source>
</reference>
<dbReference type="InterPro" id="IPR036188">
    <property type="entry name" value="FAD/NAD-bd_sf"/>
</dbReference>
<dbReference type="SUPFAM" id="SSF51905">
    <property type="entry name" value="FAD/NAD(P)-binding domain"/>
    <property type="match status" value="1"/>
</dbReference>
<evidence type="ECO:0000313" key="3">
    <source>
        <dbReference type="Proteomes" id="UP000069705"/>
    </source>
</evidence>
<name>A0A100WRM7_MYCFO</name>
<accession>A0A100WRM7</accession>
<evidence type="ECO:0000313" key="2">
    <source>
        <dbReference type="EMBL" id="GAT03320.1"/>
    </source>
</evidence>
<dbReference type="EMBL" id="BCSZ01000032">
    <property type="protein sequence ID" value="GAT03320.1"/>
    <property type="molecule type" value="Genomic_DNA"/>
</dbReference>
<proteinExistence type="predicted"/>
<organism evidence="2 3">
    <name type="scientific">Mycolicibacterium fortuitum subsp. acetamidolyticum</name>
    <dbReference type="NCBI Taxonomy" id="144550"/>
    <lineage>
        <taxon>Bacteria</taxon>
        <taxon>Bacillati</taxon>
        <taxon>Actinomycetota</taxon>
        <taxon>Actinomycetes</taxon>
        <taxon>Mycobacteriales</taxon>
        <taxon>Mycobacteriaceae</taxon>
        <taxon>Mycolicibacterium</taxon>
    </lineage>
</organism>
<comment type="caution">
    <text evidence="2">The sequence shown here is derived from an EMBL/GenBank/DDBJ whole genome shotgun (WGS) entry which is preliminary data.</text>
</comment>
<feature type="region of interest" description="Disordered" evidence="1">
    <location>
        <begin position="267"/>
        <end position="299"/>
    </location>
</feature>
<protein>
    <recommendedName>
        <fullName evidence="4">FAD-dependent oxidoreductase 2 FAD binding domain-containing protein</fullName>
    </recommendedName>
</protein>
<reference evidence="2 3" key="1">
    <citation type="journal article" date="2016" name="Genome Announc.">
        <title>Draft Genome Sequences of Five Rapidly Growing Mycobacterium Species, M. thermoresistibile, M. fortuitum subsp. acetamidolyticum, M. canariasense, M. brisbanense, and M. novocastrense.</title>
        <authorList>
            <person name="Katahira K."/>
            <person name="Ogura Y."/>
            <person name="Gotoh Y."/>
            <person name="Hayashi T."/>
        </authorList>
    </citation>
    <scope>NUCLEOTIDE SEQUENCE [LARGE SCALE GENOMIC DNA]</scope>
    <source>
        <strain evidence="2 3">JCM6368</strain>
    </source>
</reference>